<feature type="compositionally biased region" description="Basic and acidic residues" evidence="1">
    <location>
        <begin position="296"/>
        <end position="305"/>
    </location>
</feature>
<reference evidence="2 3" key="1">
    <citation type="submission" date="2024-02" db="EMBL/GenBank/DDBJ databases">
        <title>De novo assembly and annotation of 12 fungi associated with fruit tree decline syndrome in Ontario, Canada.</title>
        <authorList>
            <person name="Sulman M."/>
            <person name="Ellouze W."/>
            <person name="Ilyukhin E."/>
        </authorList>
    </citation>
    <scope>NUCLEOTIDE SEQUENCE [LARGE SCALE GENOMIC DNA]</scope>
    <source>
        <strain evidence="2 3">M42-189</strain>
    </source>
</reference>
<feature type="compositionally biased region" description="Low complexity" evidence="1">
    <location>
        <begin position="11"/>
        <end position="22"/>
    </location>
</feature>
<organism evidence="2 3">
    <name type="scientific">Paraconiothyrium brasiliense</name>
    <dbReference type="NCBI Taxonomy" id="300254"/>
    <lineage>
        <taxon>Eukaryota</taxon>
        <taxon>Fungi</taxon>
        <taxon>Dikarya</taxon>
        <taxon>Ascomycota</taxon>
        <taxon>Pezizomycotina</taxon>
        <taxon>Dothideomycetes</taxon>
        <taxon>Pleosporomycetidae</taxon>
        <taxon>Pleosporales</taxon>
        <taxon>Massarineae</taxon>
        <taxon>Didymosphaeriaceae</taxon>
        <taxon>Paraconiothyrium</taxon>
    </lineage>
</organism>
<proteinExistence type="predicted"/>
<comment type="caution">
    <text evidence="2">The sequence shown here is derived from an EMBL/GenBank/DDBJ whole genome shotgun (WGS) entry which is preliminary data.</text>
</comment>
<feature type="compositionally biased region" description="Basic and acidic residues" evidence="1">
    <location>
        <begin position="371"/>
        <end position="381"/>
    </location>
</feature>
<feature type="region of interest" description="Disordered" evidence="1">
    <location>
        <begin position="1"/>
        <end position="28"/>
    </location>
</feature>
<protein>
    <submittedName>
        <fullName evidence="2">Uncharacterized protein</fullName>
    </submittedName>
</protein>
<evidence type="ECO:0000313" key="2">
    <source>
        <dbReference type="EMBL" id="KAL1598972.1"/>
    </source>
</evidence>
<evidence type="ECO:0000313" key="3">
    <source>
        <dbReference type="Proteomes" id="UP001521785"/>
    </source>
</evidence>
<feature type="compositionally biased region" description="Polar residues" evidence="1">
    <location>
        <begin position="200"/>
        <end position="217"/>
    </location>
</feature>
<keyword evidence="3" id="KW-1185">Reference proteome</keyword>
<name>A0ABR3R3M3_9PLEO</name>
<dbReference type="EMBL" id="JAKJXO020000011">
    <property type="protein sequence ID" value="KAL1598972.1"/>
    <property type="molecule type" value="Genomic_DNA"/>
</dbReference>
<feature type="compositionally biased region" description="Polar residues" evidence="1">
    <location>
        <begin position="442"/>
        <end position="456"/>
    </location>
</feature>
<accession>A0ABR3R3M3</accession>
<feature type="region of interest" description="Disordered" evidence="1">
    <location>
        <begin position="188"/>
        <end position="406"/>
    </location>
</feature>
<sequence length="456" mass="50445">MPQPYRVSELASSAPAPSTTASGSEPEMISDGKYMRAVWRPKHGDGDPVPHVVDRSKTTVRGHPTWKIFVDDIFQPIVRGNNQEPPRYVYLDDKACYAVWKSRQYTDAELKTYWAFDFDHQGNIKTGRPNRGRPAWTDSDVPQIAKGKLRGKGKWYEFSGERETTEYRPLRPATRTKMELLVEAEWAAQNGQHPDLASATEETPGTSRNDTAATNVTIPGGRSLANKDDRYSSTAGAAQLDNVYTSRSTSRSSLPEHPPPARLGTPERLITPPPKQKSTLPFLVSSSPSTSCVSSPDRKRAKQAERSSSLPAEMPLTVTGAIRKRRSSGPFIVSSSSPKSSPGSPEHKRVRLGERSSSGAAERAPRLANADLREEHGKEGAEQISSLPAELPQLPSDVDSDSEDESFLKRKSLYQDIRNVGLTMRFTDVDQALKRKREEVRNSLNSQSKGGIQETY</sequence>
<evidence type="ECO:0000256" key="1">
    <source>
        <dbReference type="SAM" id="MobiDB-lite"/>
    </source>
</evidence>
<feature type="compositionally biased region" description="Polar residues" evidence="1">
    <location>
        <begin position="232"/>
        <end position="253"/>
    </location>
</feature>
<feature type="compositionally biased region" description="Basic and acidic residues" evidence="1">
    <location>
        <begin position="345"/>
        <end position="354"/>
    </location>
</feature>
<feature type="region of interest" description="Disordered" evidence="1">
    <location>
        <begin position="435"/>
        <end position="456"/>
    </location>
</feature>
<feature type="compositionally biased region" description="Low complexity" evidence="1">
    <location>
        <begin position="278"/>
        <end position="295"/>
    </location>
</feature>
<gene>
    <name evidence="2" type="ORF">SLS60_008117</name>
</gene>
<feature type="compositionally biased region" description="Low complexity" evidence="1">
    <location>
        <begin position="328"/>
        <end position="344"/>
    </location>
</feature>
<dbReference type="Proteomes" id="UP001521785">
    <property type="component" value="Unassembled WGS sequence"/>
</dbReference>